<evidence type="ECO:0000313" key="2">
    <source>
        <dbReference type="Proteomes" id="UP000826573"/>
    </source>
</evidence>
<dbReference type="Proteomes" id="UP000826573">
    <property type="component" value="Unassembled WGS sequence"/>
</dbReference>
<protein>
    <submittedName>
        <fullName evidence="1">Uncharacterized protein</fullName>
    </submittedName>
</protein>
<organism evidence="1 2">
    <name type="scientific">Trichoderma semiorbis</name>
    <dbReference type="NCBI Taxonomy" id="1491008"/>
    <lineage>
        <taxon>Eukaryota</taxon>
        <taxon>Fungi</taxon>
        <taxon>Dikarya</taxon>
        <taxon>Ascomycota</taxon>
        <taxon>Pezizomycotina</taxon>
        <taxon>Sordariomycetes</taxon>
        <taxon>Hypocreomycetidae</taxon>
        <taxon>Hypocreales</taxon>
        <taxon>Hypocreaceae</taxon>
        <taxon>Trichoderma</taxon>
    </lineage>
</organism>
<accession>A0A9P8HPW0</accession>
<keyword evidence="2" id="KW-1185">Reference proteome</keyword>
<evidence type="ECO:0000313" key="1">
    <source>
        <dbReference type="EMBL" id="KAH0528814.1"/>
    </source>
</evidence>
<name>A0A9P8HPW0_9HYPO</name>
<proteinExistence type="predicted"/>
<gene>
    <name evidence="1" type="ORF">TsFJ059_003628</name>
</gene>
<dbReference type="AlphaFoldDB" id="A0A9P8HPW0"/>
<comment type="caution">
    <text evidence="1">The sequence shown here is derived from an EMBL/GenBank/DDBJ whole genome shotgun (WGS) entry which is preliminary data.</text>
</comment>
<dbReference type="EMBL" id="JAIMJC010000003">
    <property type="protein sequence ID" value="KAH0528814.1"/>
    <property type="molecule type" value="Genomic_DNA"/>
</dbReference>
<reference evidence="1 2" key="1">
    <citation type="submission" date="2021-08" db="EMBL/GenBank/DDBJ databases">
        <title>The highly contiguous genome resource for Trichoderma semiorbis FJ059, a fungal antagonistic to plant pathogens.</title>
        <authorList>
            <person name="Liu T."/>
        </authorList>
    </citation>
    <scope>NUCLEOTIDE SEQUENCE [LARGE SCALE GENOMIC DNA]</scope>
    <source>
        <strain evidence="1 2">FJ059</strain>
    </source>
</reference>
<sequence length="189" mass="20767">MAQPLAHSTTSCPPPGPEPVCSLLPVVPVASFESHPPSSPCFPSIINSQLPSSRASPQPASSFSWVSTSSLCKDFLFYSLHCPDSTTLSSRAGHIIRQTTKFGDLKHQPPHPVLCFHGCTSQSFARLLEYCPSLRPCRCFLCTSEKIGLEFLFYLPLSSYLDTSFPVTTLPLLPAHESDNKPYSFYPMI</sequence>